<accession>A0A9P7UEF6</accession>
<sequence>RRLLFVIWPIDASTRKEYSRPSSPLLIVCLITSSFRSWLLSLCRYLQVPEYFGTTPAALLSLEYL</sequence>
<evidence type="ECO:0000313" key="1">
    <source>
        <dbReference type="EMBL" id="KAG7045057.1"/>
    </source>
</evidence>
<protein>
    <submittedName>
        <fullName evidence="1">Uncharacterized protein</fullName>
    </submittedName>
</protein>
<organism evidence="1 2">
    <name type="scientific">Colletotrichum scovillei</name>
    <dbReference type="NCBI Taxonomy" id="1209932"/>
    <lineage>
        <taxon>Eukaryota</taxon>
        <taxon>Fungi</taxon>
        <taxon>Dikarya</taxon>
        <taxon>Ascomycota</taxon>
        <taxon>Pezizomycotina</taxon>
        <taxon>Sordariomycetes</taxon>
        <taxon>Hypocreomycetidae</taxon>
        <taxon>Glomerellales</taxon>
        <taxon>Glomerellaceae</taxon>
        <taxon>Colletotrichum</taxon>
        <taxon>Colletotrichum acutatum species complex</taxon>
    </lineage>
</organism>
<feature type="non-terminal residue" evidence="1">
    <location>
        <position position="1"/>
    </location>
</feature>
<gene>
    <name evidence="1" type="ORF">JMJ77_009145</name>
</gene>
<comment type="caution">
    <text evidence="1">The sequence shown here is derived from an EMBL/GenBank/DDBJ whole genome shotgun (WGS) entry which is preliminary data.</text>
</comment>
<feature type="non-terminal residue" evidence="1">
    <location>
        <position position="65"/>
    </location>
</feature>
<dbReference type="Proteomes" id="UP000699042">
    <property type="component" value="Unassembled WGS sequence"/>
</dbReference>
<reference evidence="1" key="1">
    <citation type="submission" date="2021-05" db="EMBL/GenBank/DDBJ databases">
        <title>Comparative genomics of three Colletotrichum scovillei strains and genetic complementation revealed genes involved fungal growth and virulence on chili pepper.</title>
        <authorList>
            <person name="Hsieh D.-K."/>
            <person name="Chuang S.-C."/>
            <person name="Chen C.-Y."/>
            <person name="Chao Y.-T."/>
            <person name="Lu M.-Y.J."/>
            <person name="Lee M.-H."/>
            <person name="Shih M.-C."/>
        </authorList>
    </citation>
    <scope>NUCLEOTIDE SEQUENCE</scope>
    <source>
        <strain evidence="1">Coll-153</strain>
    </source>
</reference>
<name>A0A9P7UEF6_9PEZI</name>
<keyword evidence="2" id="KW-1185">Reference proteome</keyword>
<evidence type="ECO:0000313" key="2">
    <source>
        <dbReference type="Proteomes" id="UP000699042"/>
    </source>
</evidence>
<dbReference type="EMBL" id="JAESDN010000009">
    <property type="protein sequence ID" value="KAG7045057.1"/>
    <property type="molecule type" value="Genomic_DNA"/>
</dbReference>
<dbReference type="AlphaFoldDB" id="A0A9P7UEF6"/>
<proteinExistence type="predicted"/>